<dbReference type="InterPro" id="IPR031818">
    <property type="entry name" value="Hri1"/>
</dbReference>
<dbReference type="RefSeq" id="XP_013259851.1">
    <property type="nucleotide sequence ID" value="XM_013404397.1"/>
</dbReference>
<feature type="non-terminal residue" evidence="1">
    <location>
        <position position="1"/>
    </location>
</feature>
<evidence type="ECO:0000313" key="1">
    <source>
        <dbReference type="EMBL" id="KEF57261.1"/>
    </source>
</evidence>
<dbReference type="OrthoDB" id="4045395at2759"/>
<feature type="non-terminal residue" evidence="1">
    <location>
        <position position="269"/>
    </location>
</feature>
<sequence length="269" mass="30338">ATTDQSTTTPARMPVWAQKLLKRPLVEIRRGISFGYDAPKEESSVVALTVPSGRYIDIRWQLNPTATAIRGSVKQSSSFPGYATAGMSYTRMPRGTESCPAYESTIHVQWEHSIDSSRAFDTDGADVYLLSNGDTMEIGYMMLRGEWRMFKEYWLDGATRETDTAYVAMELVGLATDNGVSEEGEKGEKGEKGMVIRVGSYCQGIFQNTEELWVERWKVDETGDWKMDSRSTRREDATLPCQWATGEERKLGDSTELGNRVWRVVETSY</sequence>
<protein>
    <recommendedName>
        <fullName evidence="3">Protein HRI1</fullName>
    </recommendedName>
</protein>
<dbReference type="STRING" id="1182545.A0A072PBR8"/>
<gene>
    <name evidence="1" type="ORF">A1O9_05178</name>
</gene>
<keyword evidence="2" id="KW-1185">Reference proteome</keyword>
<comment type="caution">
    <text evidence="1">The sequence shown here is derived from an EMBL/GenBank/DDBJ whole genome shotgun (WGS) entry which is preliminary data.</text>
</comment>
<dbReference type="VEuPathDB" id="FungiDB:A1O9_05178"/>
<name>A0A072PBR8_9EURO</name>
<dbReference type="Gene3D" id="2.40.128.320">
    <property type="entry name" value="Protein HRI1, N-terminal domain"/>
    <property type="match status" value="1"/>
</dbReference>
<dbReference type="Proteomes" id="UP000027920">
    <property type="component" value="Unassembled WGS sequence"/>
</dbReference>
<dbReference type="HOGENOM" id="CLU_060351_1_0_1"/>
<dbReference type="CDD" id="cd11693">
    <property type="entry name" value="HRI1_C_like"/>
    <property type="match status" value="1"/>
</dbReference>
<accession>A0A072PBR8</accession>
<dbReference type="Pfam" id="PF16815">
    <property type="entry name" value="HRI1"/>
    <property type="match status" value="1"/>
</dbReference>
<evidence type="ECO:0000313" key="2">
    <source>
        <dbReference type="Proteomes" id="UP000027920"/>
    </source>
</evidence>
<dbReference type="GeneID" id="25280104"/>
<dbReference type="AlphaFoldDB" id="A0A072PBR8"/>
<evidence type="ECO:0008006" key="3">
    <source>
        <dbReference type="Google" id="ProtNLM"/>
    </source>
</evidence>
<organism evidence="1 2">
    <name type="scientific">Exophiala aquamarina CBS 119918</name>
    <dbReference type="NCBI Taxonomy" id="1182545"/>
    <lineage>
        <taxon>Eukaryota</taxon>
        <taxon>Fungi</taxon>
        <taxon>Dikarya</taxon>
        <taxon>Ascomycota</taxon>
        <taxon>Pezizomycotina</taxon>
        <taxon>Eurotiomycetes</taxon>
        <taxon>Chaetothyriomycetidae</taxon>
        <taxon>Chaetothyriales</taxon>
        <taxon>Herpotrichiellaceae</taxon>
        <taxon>Exophiala</taxon>
    </lineage>
</organism>
<reference evidence="1 2" key="1">
    <citation type="submission" date="2013-03" db="EMBL/GenBank/DDBJ databases">
        <title>The Genome Sequence of Exophiala aquamarina CBS 119918.</title>
        <authorList>
            <consortium name="The Broad Institute Genomics Platform"/>
            <person name="Cuomo C."/>
            <person name="de Hoog S."/>
            <person name="Gorbushina A."/>
            <person name="Walker B."/>
            <person name="Young S.K."/>
            <person name="Zeng Q."/>
            <person name="Gargeya S."/>
            <person name="Fitzgerald M."/>
            <person name="Haas B."/>
            <person name="Abouelleil A."/>
            <person name="Allen A.W."/>
            <person name="Alvarado L."/>
            <person name="Arachchi H.M."/>
            <person name="Berlin A.M."/>
            <person name="Chapman S.B."/>
            <person name="Gainer-Dewar J."/>
            <person name="Goldberg J."/>
            <person name="Griggs A."/>
            <person name="Gujja S."/>
            <person name="Hansen M."/>
            <person name="Howarth C."/>
            <person name="Imamovic A."/>
            <person name="Ireland A."/>
            <person name="Larimer J."/>
            <person name="McCowan C."/>
            <person name="Murphy C."/>
            <person name="Pearson M."/>
            <person name="Poon T.W."/>
            <person name="Priest M."/>
            <person name="Roberts A."/>
            <person name="Saif S."/>
            <person name="Shea T."/>
            <person name="Sisk P."/>
            <person name="Sykes S."/>
            <person name="Wortman J."/>
            <person name="Nusbaum C."/>
            <person name="Birren B."/>
        </authorList>
    </citation>
    <scope>NUCLEOTIDE SEQUENCE [LARGE SCALE GENOMIC DNA]</scope>
    <source>
        <strain evidence="1 2">CBS 119918</strain>
    </source>
</reference>
<dbReference type="EMBL" id="AMGV01000004">
    <property type="protein sequence ID" value="KEF57261.1"/>
    <property type="molecule type" value="Genomic_DNA"/>
</dbReference>
<proteinExistence type="predicted"/>
<dbReference type="InterPro" id="IPR043047">
    <property type="entry name" value="Hri1_N_sf"/>
</dbReference>